<keyword evidence="3 5" id="KW-1133">Transmembrane helix</keyword>
<dbReference type="GO" id="GO:0016020">
    <property type="term" value="C:membrane"/>
    <property type="evidence" value="ECO:0007669"/>
    <property type="project" value="InterPro"/>
</dbReference>
<comment type="subcellular location">
    <subcellularLocation>
        <location evidence="1">Endomembrane system</location>
        <topology evidence="1">Multi-pass membrane protein</topology>
    </subcellularLocation>
</comment>
<evidence type="ECO:0000256" key="1">
    <source>
        <dbReference type="ARBA" id="ARBA00004127"/>
    </source>
</evidence>
<feature type="transmembrane region" description="Helical" evidence="5">
    <location>
        <begin position="169"/>
        <end position="189"/>
    </location>
</feature>
<feature type="transmembrane region" description="Helical" evidence="5">
    <location>
        <begin position="209"/>
        <end position="232"/>
    </location>
</feature>
<evidence type="ECO:0000313" key="6">
    <source>
        <dbReference type="EMBL" id="KEQ83351.1"/>
    </source>
</evidence>
<sequence>MFDRLVREPYRLATTNEYTSRFATSWFLSPLQLAIWRAIVAFYAFIVIFISLGHEGSRDAGRSFSYFTVLGYWGLAFYYAVSCAHSASFWLYGESWLQKWPRSLQWLHSVFYATVTVFPFVVTAVFWGALSNGAFANEWTTWSNISQHALNSVMAFGEIVIPRTLPHPWLNILPLVILLALYLGLAYLTHSTQNFYVYPFLDPRNGRGLIAGACIGILAAAVVVFVIVHFLIKLREWITETKLGLYGNLSTRNGKLLKSHTHESTSVELSDVRPKNSDV</sequence>
<dbReference type="GO" id="GO:0012505">
    <property type="term" value="C:endomembrane system"/>
    <property type="evidence" value="ECO:0007669"/>
    <property type="project" value="UniProtKB-SubCell"/>
</dbReference>
<organism evidence="6 7">
    <name type="scientific">Aureobasidium pullulans EXF-150</name>
    <dbReference type="NCBI Taxonomy" id="1043002"/>
    <lineage>
        <taxon>Eukaryota</taxon>
        <taxon>Fungi</taxon>
        <taxon>Dikarya</taxon>
        <taxon>Ascomycota</taxon>
        <taxon>Pezizomycotina</taxon>
        <taxon>Dothideomycetes</taxon>
        <taxon>Dothideomycetidae</taxon>
        <taxon>Dothideales</taxon>
        <taxon>Saccotheciaceae</taxon>
        <taxon>Aureobasidium</taxon>
    </lineage>
</organism>
<dbReference type="InterPro" id="IPR006838">
    <property type="entry name" value="ADTRP_AIG1"/>
</dbReference>
<keyword evidence="4 5" id="KW-0472">Membrane</keyword>
<reference evidence="6 7" key="1">
    <citation type="journal article" date="2014" name="BMC Genomics">
        <title>Genome sequencing of four Aureobasidium pullulans varieties: biotechnological potential, stress tolerance, and description of new species.</title>
        <authorList>
            <person name="Gostin Ar C."/>
            <person name="Ohm R.A."/>
            <person name="Kogej T."/>
            <person name="Sonjak S."/>
            <person name="Turk M."/>
            <person name="Zajc J."/>
            <person name="Zalar P."/>
            <person name="Grube M."/>
            <person name="Sun H."/>
            <person name="Han J."/>
            <person name="Sharma A."/>
            <person name="Chiniquy J."/>
            <person name="Ngan C.Y."/>
            <person name="Lipzen A."/>
            <person name="Barry K."/>
            <person name="Grigoriev I.V."/>
            <person name="Gunde-Cimerman N."/>
        </authorList>
    </citation>
    <scope>NUCLEOTIDE SEQUENCE [LARGE SCALE GENOMIC DNA]</scope>
    <source>
        <strain evidence="6 7">EXF-150</strain>
    </source>
</reference>
<dbReference type="HOGENOM" id="CLU_062880_0_0_1"/>
<feature type="transmembrane region" description="Helical" evidence="5">
    <location>
        <begin position="64"/>
        <end position="90"/>
    </location>
</feature>
<evidence type="ECO:0000256" key="4">
    <source>
        <dbReference type="ARBA" id="ARBA00023136"/>
    </source>
</evidence>
<evidence type="ECO:0000256" key="3">
    <source>
        <dbReference type="ARBA" id="ARBA00022989"/>
    </source>
</evidence>
<dbReference type="AlphaFoldDB" id="A0A074Y914"/>
<name>A0A074Y914_AURPU</name>
<dbReference type="EMBL" id="KL584984">
    <property type="protein sequence ID" value="KEQ83351.1"/>
    <property type="molecule type" value="Genomic_DNA"/>
</dbReference>
<evidence type="ECO:0000313" key="7">
    <source>
        <dbReference type="Proteomes" id="UP000030706"/>
    </source>
</evidence>
<dbReference type="Proteomes" id="UP000030706">
    <property type="component" value="Unassembled WGS sequence"/>
</dbReference>
<feature type="transmembrane region" description="Helical" evidence="5">
    <location>
        <begin position="110"/>
        <end position="130"/>
    </location>
</feature>
<dbReference type="PANTHER" id="PTHR12242:SF1">
    <property type="entry name" value="MYND-TYPE DOMAIN-CONTAINING PROTEIN"/>
    <property type="match status" value="1"/>
</dbReference>
<dbReference type="Pfam" id="PF04750">
    <property type="entry name" value="Far-17a_AIG1"/>
    <property type="match status" value="1"/>
</dbReference>
<evidence type="ECO:0000256" key="2">
    <source>
        <dbReference type="ARBA" id="ARBA00022692"/>
    </source>
</evidence>
<evidence type="ECO:0000256" key="5">
    <source>
        <dbReference type="SAM" id="Phobius"/>
    </source>
</evidence>
<gene>
    <name evidence="6" type="ORF">M438DRAFT_31176</name>
</gene>
<dbReference type="STRING" id="1043002.A0A074Y914"/>
<keyword evidence="7" id="KW-1185">Reference proteome</keyword>
<proteinExistence type="predicted"/>
<dbReference type="RefSeq" id="XP_029759538.1">
    <property type="nucleotide sequence ID" value="XM_029902490.1"/>
</dbReference>
<accession>A0A074Y914</accession>
<protein>
    <recommendedName>
        <fullName evidence="8">FAR-17a/AIG1-like protein</fullName>
    </recommendedName>
</protein>
<dbReference type="GeneID" id="40744796"/>
<keyword evidence="2 5" id="KW-0812">Transmembrane</keyword>
<evidence type="ECO:0008006" key="8">
    <source>
        <dbReference type="Google" id="ProtNLM"/>
    </source>
</evidence>
<dbReference type="OrthoDB" id="419711at2759"/>
<dbReference type="PANTHER" id="PTHR12242">
    <property type="entry name" value="OS02G0130600 PROTEIN-RELATED"/>
    <property type="match status" value="1"/>
</dbReference>
<feature type="transmembrane region" description="Helical" evidence="5">
    <location>
        <begin position="34"/>
        <end position="52"/>
    </location>
</feature>